<dbReference type="InterPro" id="IPR001810">
    <property type="entry name" value="F-box_dom"/>
</dbReference>
<reference evidence="2" key="1">
    <citation type="submission" date="2022-06" db="EMBL/GenBank/DDBJ databases">
        <title>Genome Sequence of Candolleomyces eurysporus.</title>
        <authorList>
            <person name="Buettner E."/>
        </authorList>
    </citation>
    <scope>NUCLEOTIDE SEQUENCE</scope>
    <source>
        <strain evidence="2">VTCC 930004</strain>
    </source>
</reference>
<evidence type="ECO:0000259" key="1">
    <source>
        <dbReference type="PROSITE" id="PS50181"/>
    </source>
</evidence>
<dbReference type="SUPFAM" id="SSF81383">
    <property type="entry name" value="F-box domain"/>
    <property type="match status" value="1"/>
</dbReference>
<evidence type="ECO:0000313" key="3">
    <source>
        <dbReference type="Proteomes" id="UP001140091"/>
    </source>
</evidence>
<comment type="caution">
    <text evidence="2">The sequence shown here is derived from an EMBL/GenBank/DDBJ whole genome shotgun (WGS) entry which is preliminary data.</text>
</comment>
<dbReference type="SUPFAM" id="SSF52047">
    <property type="entry name" value="RNI-like"/>
    <property type="match status" value="1"/>
</dbReference>
<feature type="domain" description="F-box" evidence="1">
    <location>
        <begin position="11"/>
        <end position="65"/>
    </location>
</feature>
<keyword evidence="3" id="KW-1185">Reference proteome</keyword>
<gene>
    <name evidence="2" type="ORF">H1R20_g14600</name>
</gene>
<dbReference type="InterPro" id="IPR032675">
    <property type="entry name" value="LRR_dom_sf"/>
</dbReference>
<feature type="non-terminal residue" evidence="2">
    <location>
        <position position="432"/>
    </location>
</feature>
<name>A0A9W8IT94_9AGAR</name>
<organism evidence="2 3">
    <name type="scientific">Candolleomyces eurysporus</name>
    <dbReference type="NCBI Taxonomy" id="2828524"/>
    <lineage>
        <taxon>Eukaryota</taxon>
        <taxon>Fungi</taxon>
        <taxon>Dikarya</taxon>
        <taxon>Basidiomycota</taxon>
        <taxon>Agaricomycotina</taxon>
        <taxon>Agaricomycetes</taxon>
        <taxon>Agaricomycetidae</taxon>
        <taxon>Agaricales</taxon>
        <taxon>Agaricineae</taxon>
        <taxon>Psathyrellaceae</taxon>
        <taxon>Candolleomyces</taxon>
    </lineage>
</organism>
<proteinExistence type="predicted"/>
<dbReference type="EMBL" id="JANBPK010001488">
    <property type="protein sequence ID" value="KAJ2922482.1"/>
    <property type="molecule type" value="Genomic_DNA"/>
</dbReference>
<dbReference type="Gene3D" id="1.20.1280.50">
    <property type="match status" value="1"/>
</dbReference>
<sequence>MPPSHLLPARRSYISALPPELLSEVFLYLTALQSENQRRIVATLSLVCSRWKGIAYSMPRLWTHCSYSSFGKSPAFDKFKSLILASRLSRNHSLYLAIKSDHYFWTKLRETFSIVASKVHHLELYLTVGVAITALQIGINVNSESKDEHNWDRLETMKLVLHQRKGQTCLVPLLSGKMPRLVDLTLEGVQAAGFLRTGLKTTFPWSQLIRLEINNQESQTHVFAILRQCHSLVDCHLHFKGHLSSEVSDEIFLPRLRRLTFYVNPLVFAFAPDTLLDCFKLPALEKFSIKIEFPGDWFPPIHMTSLLRKCRNTLRELVLENLLLSEQEYIELLKDLVNLEELTVRNHEVRCLFLIHGLNRGFLPRLVRIRLELGQDPEDGYLAVLFSNFVASRTCKGGGSSNLPTSGNLSKFADLQSWSLATCNINYDDYYN</sequence>
<accession>A0A9W8IT94</accession>
<protein>
    <recommendedName>
        <fullName evidence="1">F-box domain-containing protein</fullName>
    </recommendedName>
</protein>
<dbReference type="Proteomes" id="UP001140091">
    <property type="component" value="Unassembled WGS sequence"/>
</dbReference>
<dbReference type="InterPro" id="IPR036047">
    <property type="entry name" value="F-box-like_dom_sf"/>
</dbReference>
<dbReference type="Gene3D" id="3.80.10.10">
    <property type="entry name" value="Ribonuclease Inhibitor"/>
    <property type="match status" value="1"/>
</dbReference>
<dbReference type="OrthoDB" id="2269034at2759"/>
<dbReference type="AlphaFoldDB" id="A0A9W8IT94"/>
<evidence type="ECO:0000313" key="2">
    <source>
        <dbReference type="EMBL" id="KAJ2922482.1"/>
    </source>
</evidence>
<dbReference type="Pfam" id="PF12937">
    <property type="entry name" value="F-box-like"/>
    <property type="match status" value="1"/>
</dbReference>
<dbReference type="PROSITE" id="PS50181">
    <property type="entry name" value="FBOX"/>
    <property type="match status" value="1"/>
</dbReference>